<proteinExistence type="predicted"/>
<feature type="repeat" description="ANK" evidence="3">
    <location>
        <begin position="67"/>
        <end position="99"/>
    </location>
</feature>
<dbReference type="Proteomes" id="UP000800035">
    <property type="component" value="Unassembled WGS sequence"/>
</dbReference>
<evidence type="ECO:0000256" key="3">
    <source>
        <dbReference type="PROSITE-ProRule" id="PRU00023"/>
    </source>
</evidence>
<dbReference type="PANTHER" id="PTHR24198">
    <property type="entry name" value="ANKYRIN REPEAT AND PROTEIN KINASE DOMAIN-CONTAINING PROTEIN"/>
    <property type="match status" value="1"/>
</dbReference>
<keyword evidence="5" id="KW-1185">Reference proteome</keyword>
<dbReference type="EMBL" id="ML976997">
    <property type="protein sequence ID" value="KAF1954846.1"/>
    <property type="molecule type" value="Genomic_DNA"/>
</dbReference>
<organism evidence="4 5">
    <name type="scientific">Byssothecium circinans</name>
    <dbReference type="NCBI Taxonomy" id="147558"/>
    <lineage>
        <taxon>Eukaryota</taxon>
        <taxon>Fungi</taxon>
        <taxon>Dikarya</taxon>
        <taxon>Ascomycota</taxon>
        <taxon>Pezizomycotina</taxon>
        <taxon>Dothideomycetes</taxon>
        <taxon>Pleosporomycetidae</taxon>
        <taxon>Pleosporales</taxon>
        <taxon>Massarineae</taxon>
        <taxon>Massarinaceae</taxon>
        <taxon>Byssothecium</taxon>
    </lineage>
</organism>
<accession>A0A6A5TVX2</accession>
<dbReference type="Pfam" id="PF12796">
    <property type="entry name" value="Ank_2"/>
    <property type="match status" value="1"/>
</dbReference>
<feature type="non-terminal residue" evidence="4">
    <location>
        <position position="1"/>
    </location>
</feature>
<gene>
    <name evidence="4" type="ORF">CC80DRAFT_416589</name>
</gene>
<name>A0A6A5TVX2_9PLEO</name>
<protein>
    <submittedName>
        <fullName evidence="4">Ankyrin</fullName>
    </submittedName>
</protein>
<sequence>RRAVHVACASLWDDAIKVLIRAGAKIDVKDTMGRMPIHFAASATYRDCFQYLMDTFKNIDINEADYDKWTPLMWAARSGSVLTVKGLLERNADMWARGSGSNTKEEWGRH</sequence>
<keyword evidence="2 3" id="KW-0040">ANK repeat</keyword>
<feature type="repeat" description="ANK" evidence="3">
    <location>
        <begin position="1"/>
        <end position="31"/>
    </location>
</feature>
<dbReference type="PROSITE" id="PS50088">
    <property type="entry name" value="ANK_REPEAT"/>
    <property type="match status" value="2"/>
</dbReference>
<evidence type="ECO:0000313" key="4">
    <source>
        <dbReference type="EMBL" id="KAF1954846.1"/>
    </source>
</evidence>
<dbReference type="Gene3D" id="1.25.40.20">
    <property type="entry name" value="Ankyrin repeat-containing domain"/>
    <property type="match status" value="1"/>
</dbReference>
<evidence type="ECO:0000256" key="2">
    <source>
        <dbReference type="ARBA" id="ARBA00023043"/>
    </source>
</evidence>
<keyword evidence="1" id="KW-0677">Repeat</keyword>
<dbReference type="InterPro" id="IPR036770">
    <property type="entry name" value="Ankyrin_rpt-contain_sf"/>
</dbReference>
<dbReference type="OrthoDB" id="341259at2759"/>
<dbReference type="AlphaFoldDB" id="A0A6A5TVX2"/>
<dbReference type="PANTHER" id="PTHR24198:SF165">
    <property type="entry name" value="ANKYRIN REPEAT-CONTAINING PROTEIN-RELATED"/>
    <property type="match status" value="1"/>
</dbReference>
<dbReference type="SMART" id="SM00248">
    <property type="entry name" value="ANK"/>
    <property type="match status" value="2"/>
</dbReference>
<dbReference type="InterPro" id="IPR002110">
    <property type="entry name" value="Ankyrin_rpt"/>
</dbReference>
<reference evidence="4" key="1">
    <citation type="journal article" date="2020" name="Stud. Mycol.">
        <title>101 Dothideomycetes genomes: a test case for predicting lifestyles and emergence of pathogens.</title>
        <authorList>
            <person name="Haridas S."/>
            <person name="Albert R."/>
            <person name="Binder M."/>
            <person name="Bloem J."/>
            <person name="Labutti K."/>
            <person name="Salamov A."/>
            <person name="Andreopoulos B."/>
            <person name="Baker S."/>
            <person name="Barry K."/>
            <person name="Bills G."/>
            <person name="Bluhm B."/>
            <person name="Cannon C."/>
            <person name="Castanera R."/>
            <person name="Culley D."/>
            <person name="Daum C."/>
            <person name="Ezra D."/>
            <person name="Gonzalez J."/>
            <person name="Henrissat B."/>
            <person name="Kuo A."/>
            <person name="Liang C."/>
            <person name="Lipzen A."/>
            <person name="Lutzoni F."/>
            <person name="Magnuson J."/>
            <person name="Mondo S."/>
            <person name="Nolan M."/>
            <person name="Ohm R."/>
            <person name="Pangilinan J."/>
            <person name="Park H.-J."/>
            <person name="Ramirez L."/>
            <person name="Alfaro M."/>
            <person name="Sun H."/>
            <person name="Tritt A."/>
            <person name="Yoshinaga Y."/>
            <person name="Zwiers L.-H."/>
            <person name="Turgeon B."/>
            <person name="Goodwin S."/>
            <person name="Spatafora J."/>
            <person name="Crous P."/>
            <person name="Grigoriev I."/>
        </authorList>
    </citation>
    <scope>NUCLEOTIDE SEQUENCE</scope>
    <source>
        <strain evidence="4">CBS 675.92</strain>
    </source>
</reference>
<evidence type="ECO:0000313" key="5">
    <source>
        <dbReference type="Proteomes" id="UP000800035"/>
    </source>
</evidence>
<dbReference type="SUPFAM" id="SSF48403">
    <property type="entry name" value="Ankyrin repeat"/>
    <property type="match status" value="1"/>
</dbReference>
<evidence type="ECO:0000256" key="1">
    <source>
        <dbReference type="ARBA" id="ARBA00022737"/>
    </source>
</evidence>